<feature type="transmembrane region" description="Helical" evidence="1">
    <location>
        <begin position="112"/>
        <end position="128"/>
    </location>
</feature>
<protein>
    <submittedName>
        <fullName evidence="2">Uncharacterized protein</fullName>
    </submittedName>
</protein>
<evidence type="ECO:0000313" key="2">
    <source>
        <dbReference type="EMBL" id="QHT07798.1"/>
    </source>
</evidence>
<name>A0A6C0CTD0_9ZZZZ</name>
<accession>A0A6C0CTD0</accession>
<keyword evidence="1" id="KW-1133">Transmembrane helix</keyword>
<keyword evidence="1" id="KW-0472">Membrane</keyword>
<feature type="transmembrane region" description="Helical" evidence="1">
    <location>
        <begin position="152"/>
        <end position="170"/>
    </location>
</feature>
<proteinExistence type="predicted"/>
<feature type="transmembrane region" description="Helical" evidence="1">
    <location>
        <begin position="40"/>
        <end position="59"/>
    </location>
</feature>
<sequence>MKELSLSSSLLLSSLSKCVFSFTTMSIGFMLLTWNQPDLFFIHFTNFLFINILYEGVYLHDRSFLKNIITNFHFDKIINLDPSVYIYGEFIIHKLPLLYCIYNLRYMTKIKPIYVVLQFIVYYVWYLTCNDSKFDTSYYGNTSISKDKLQRIVFYGGVLIAFLSIVHLRFF</sequence>
<organism evidence="2">
    <name type="scientific">viral metagenome</name>
    <dbReference type="NCBI Taxonomy" id="1070528"/>
    <lineage>
        <taxon>unclassified sequences</taxon>
        <taxon>metagenomes</taxon>
        <taxon>organismal metagenomes</taxon>
    </lineage>
</organism>
<dbReference type="AlphaFoldDB" id="A0A6C0CTD0"/>
<evidence type="ECO:0000256" key="1">
    <source>
        <dbReference type="SAM" id="Phobius"/>
    </source>
</evidence>
<keyword evidence="1" id="KW-0812">Transmembrane</keyword>
<reference evidence="2" key="1">
    <citation type="journal article" date="2020" name="Nature">
        <title>Giant virus diversity and host interactions through global metagenomics.</title>
        <authorList>
            <person name="Schulz F."/>
            <person name="Roux S."/>
            <person name="Paez-Espino D."/>
            <person name="Jungbluth S."/>
            <person name="Walsh D.A."/>
            <person name="Denef V.J."/>
            <person name="McMahon K.D."/>
            <person name="Konstantinidis K.T."/>
            <person name="Eloe-Fadrosh E.A."/>
            <person name="Kyrpides N.C."/>
            <person name="Woyke T."/>
        </authorList>
    </citation>
    <scope>NUCLEOTIDE SEQUENCE</scope>
    <source>
        <strain evidence="2">GVMAG-M-3300021964-36</strain>
    </source>
</reference>
<dbReference type="EMBL" id="MN739486">
    <property type="protein sequence ID" value="QHT07798.1"/>
    <property type="molecule type" value="Genomic_DNA"/>
</dbReference>